<accession>A0ABS2DDZ3</accession>
<keyword evidence="11" id="KW-1185">Reference proteome</keyword>
<keyword evidence="7" id="KW-0449">Lipoprotein</keyword>
<evidence type="ECO:0000256" key="4">
    <source>
        <dbReference type="ARBA" id="ARBA00022729"/>
    </source>
</evidence>
<evidence type="ECO:0000313" key="10">
    <source>
        <dbReference type="EMBL" id="MBM6616689.1"/>
    </source>
</evidence>
<dbReference type="Pfam" id="PF05504">
    <property type="entry name" value="Spore_GerAC"/>
    <property type="match status" value="1"/>
</dbReference>
<keyword evidence="6" id="KW-0564">Palmitate</keyword>
<dbReference type="PROSITE" id="PS51257">
    <property type="entry name" value="PROKAR_LIPOPROTEIN"/>
    <property type="match status" value="1"/>
</dbReference>
<keyword evidence="5" id="KW-0472">Membrane</keyword>
<evidence type="ECO:0000256" key="1">
    <source>
        <dbReference type="ARBA" id="ARBA00004635"/>
    </source>
</evidence>
<dbReference type="RefSeq" id="WP_204202078.1">
    <property type="nucleotide sequence ID" value="NZ_JAFELM010000015.1"/>
</dbReference>
<evidence type="ECO:0000256" key="3">
    <source>
        <dbReference type="ARBA" id="ARBA00022544"/>
    </source>
</evidence>
<evidence type="ECO:0000259" key="9">
    <source>
        <dbReference type="Pfam" id="PF25198"/>
    </source>
</evidence>
<feature type="domain" description="Spore germination GerAC-like C-terminal" evidence="8">
    <location>
        <begin position="202"/>
        <end position="350"/>
    </location>
</feature>
<evidence type="ECO:0000313" key="11">
    <source>
        <dbReference type="Proteomes" id="UP001518925"/>
    </source>
</evidence>
<dbReference type="Proteomes" id="UP001518925">
    <property type="component" value="Unassembled WGS sequence"/>
</dbReference>
<organism evidence="10 11">
    <name type="scientific">Bacillus suaedaesalsae</name>
    <dbReference type="NCBI Taxonomy" id="2810349"/>
    <lineage>
        <taxon>Bacteria</taxon>
        <taxon>Bacillati</taxon>
        <taxon>Bacillota</taxon>
        <taxon>Bacilli</taxon>
        <taxon>Bacillales</taxon>
        <taxon>Bacillaceae</taxon>
        <taxon>Bacillus</taxon>
    </lineage>
</organism>
<dbReference type="EMBL" id="JAFELM010000015">
    <property type="protein sequence ID" value="MBM6616689.1"/>
    <property type="molecule type" value="Genomic_DNA"/>
</dbReference>
<feature type="domain" description="Spore germination protein N-terminal" evidence="9">
    <location>
        <begin position="24"/>
        <end position="192"/>
    </location>
</feature>
<dbReference type="NCBIfam" id="TIGR02887">
    <property type="entry name" value="spore_ger_x_C"/>
    <property type="match status" value="1"/>
</dbReference>
<keyword evidence="3" id="KW-0309">Germination</keyword>
<gene>
    <name evidence="10" type="ORF">JR050_03215</name>
</gene>
<comment type="similarity">
    <text evidence="2">Belongs to the GerABKC lipoprotein family.</text>
</comment>
<evidence type="ECO:0000256" key="6">
    <source>
        <dbReference type="ARBA" id="ARBA00023139"/>
    </source>
</evidence>
<keyword evidence="4" id="KW-0732">Signal</keyword>
<evidence type="ECO:0000259" key="8">
    <source>
        <dbReference type="Pfam" id="PF05504"/>
    </source>
</evidence>
<dbReference type="InterPro" id="IPR057336">
    <property type="entry name" value="GerAC_N"/>
</dbReference>
<protein>
    <submittedName>
        <fullName evidence="10">Ger(X)C family spore germination protein</fullName>
    </submittedName>
</protein>
<comment type="subcellular location">
    <subcellularLocation>
        <location evidence="1">Membrane</location>
        <topology evidence="1">Lipid-anchor</topology>
    </subcellularLocation>
</comment>
<evidence type="ECO:0000256" key="5">
    <source>
        <dbReference type="ARBA" id="ARBA00023136"/>
    </source>
</evidence>
<evidence type="ECO:0000256" key="2">
    <source>
        <dbReference type="ARBA" id="ARBA00007886"/>
    </source>
</evidence>
<dbReference type="Pfam" id="PF25198">
    <property type="entry name" value="Spore_GerAC_N"/>
    <property type="match status" value="1"/>
</dbReference>
<dbReference type="InterPro" id="IPR008844">
    <property type="entry name" value="Spore_GerAC-like"/>
</dbReference>
<evidence type="ECO:0000256" key="7">
    <source>
        <dbReference type="ARBA" id="ARBA00023288"/>
    </source>
</evidence>
<comment type="caution">
    <text evidence="10">The sequence shown here is derived from an EMBL/GenBank/DDBJ whole genome shotgun (WGS) entry which is preliminary data.</text>
</comment>
<proteinExistence type="inferred from homology"/>
<name>A0ABS2DDZ3_9BACI</name>
<dbReference type="PANTHER" id="PTHR35789">
    <property type="entry name" value="SPORE GERMINATION PROTEIN B3"/>
    <property type="match status" value="1"/>
</dbReference>
<dbReference type="Gene3D" id="3.30.300.210">
    <property type="entry name" value="Nutrient germinant receptor protein C, domain 3"/>
    <property type="match status" value="1"/>
</dbReference>
<sequence length="350" mass="39888">MKKNKVIKILIIFMSTIFLSGCWDIKDINKRSLPLVMGISKEDNEEYKLTLQIPIDKNENQIARIVTGKGETLENVIGQILTNSENAIDFSQIRLIVVHKSLANNEQEFRDLIKFLMGSEEIPSSALVALTDEKVENVLSNINDKLGVHASSLYDYFNKGAGWAPELVSTTIWKVYQSSYLFTKDIAVPSVSSGKDTVLMFNGSEILKQGKVIEKISPEESELINLLQNKNVKGKIENLGFASVIFTNSSIQYKASIKNNKPLLSSDLSIKINILEREVGIKNERIMKELEKNIKQKFYDLLEKTQKSQTDIFGFGQQYHHLISYNELKDWRNDYYPILKVNFEVHATIE</sequence>
<dbReference type="InterPro" id="IPR038501">
    <property type="entry name" value="Spore_GerAC_C_sf"/>
</dbReference>
<dbReference type="InterPro" id="IPR046953">
    <property type="entry name" value="Spore_GerAC-like_C"/>
</dbReference>
<reference evidence="10 11" key="1">
    <citation type="submission" date="2021-02" db="EMBL/GenBank/DDBJ databases">
        <title>Bacillus sp. RD4P76, an endophyte from a halophyte.</title>
        <authorList>
            <person name="Sun J.-Q."/>
        </authorList>
    </citation>
    <scope>NUCLEOTIDE SEQUENCE [LARGE SCALE GENOMIC DNA]</scope>
    <source>
        <strain evidence="10 11">RD4P76</strain>
    </source>
</reference>
<dbReference type="PANTHER" id="PTHR35789:SF1">
    <property type="entry name" value="SPORE GERMINATION PROTEIN B3"/>
    <property type="match status" value="1"/>
</dbReference>